<dbReference type="InterPro" id="IPR003775">
    <property type="entry name" value="Flagellar_assembly_factor_FliW"/>
</dbReference>
<dbReference type="PANTHER" id="PTHR39190:SF1">
    <property type="entry name" value="FLAGELLAR ASSEMBLY FACTOR FLIW"/>
    <property type="match status" value="1"/>
</dbReference>
<proteinExistence type="inferred from homology"/>
<keyword evidence="5" id="KW-0282">Flagellum</keyword>
<keyword evidence="6" id="KW-1185">Reference proteome</keyword>
<comment type="subunit">
    <text evidence="4">Interacts with translational regulator CsrA and flagellin(s).</text>
</comment>
<dbReference type="Pfam" id="PF02623">
    <property type="entry name" value="FliW"/>
    <property type="match status" value="1"/>
</dbReference>
<evidence type="ECO:0000313" key="5">
    <source>
        <dbReference type="EMBL" id="MZQ85780.1"/>
    </source>
</evidence>
<keyword evidence="3 4" id="KW-0810">Translation regulation</keyword>
<keyword evidence="1 4" id="KW-0963">Cytoplasm</keyword>
<keyword evidence="5" id="KW-0966">Cell projection</keyword>
<evidence type="ECO:0000256" key="1">
    <source>
        <dbReference type="ARBA" id="ARBA00022490"/>
    </source>
</evidence>
<dbReference type="GO" id="GO:0044780">
    <property type="term" value="P:bacterial-type flagellum assembly"/>
    <property type="evidence" value="ECO:0007669"/>
    <property type="project" value="UniProtKB-UniRule"/>
</dbReference>
<protein>
    <recommendedName>
        <fullName evidence="4">Flagellar assembly factor FliW</fullName>
    </recommendedName>
</protein>
<keyword evidence="4" id="KW-0143">Chaperone</keyword>
<evidence type="ECO:0000256" key="3">
    <source>
        <dbReference type="ARBA" id="ARBA00022845"/>
    </source>
</evidence>
<keyword evidence="5" id="KW-0969">Cilium</keyword>
<comment type="subcellular location">
    <subcellularLocation>
        <location evidence="4">Cytoplasm</location>
    </subcellularLocation>
</comment>
<comment type="similarity">
    <text evidence="4">Belongs to the FliW family.</text>
</comment>
<dbReference type="EMBL" id="WTUZ01000035">
    <property type="protein sequence ID" value="MZQ85780.1"/>
    <property type="molecule type" value="Genomic_DNA"/>
</dbReference>
<dbReference type="GO" id="GO:0006417">
    <property type="term" value="P:regulation of translation"/>
    <property type="evidence" value="ECO:0007669"/>
    <property type="project" value="UniProtKB-KW"/>
</dbReference>
<dbReference type="GO" id="GO:0005737">
    <property type="term" value="C:cytoplasm"/>
    <property type="evidence" value="ECO:0007669"/>
    <property type="project" value="UniProtKB-SubCell"/>
</dbReference>
<dbReference type="InterPro" id="IPR024046">
    <property type="entry name" value="Flagellar_assmbl_FliW_dom_sf"/>
</dbReference>
<keyword evidence="2 4" id="KW-1005">Bacterial flagellum biogenesis</keyword>
<name>A0A6L8V961_9BACL</name>
<accession>A0A6L8V961</accession>
<sequence length="140" mass="15592">MAQVLNETVVGFRGSILGLEEYDDFSITLIEENSAYAYLQSLQDESIGFLVVAPFVFFPGYTFELDEKTKALLDLKSNEEVVVFNTVTIREPFTESTANLLAPLVINTRNGMARQVVLPPKSNYSTTVRLFQVALEEGGE</sequence>
<dbReference type="AlphaFoldDB" id="A0A6L8V961"/>
<reference evidence="5 6" key="1">
    <citation type="submission" date="2019-12" db="EMBL/GenBank/DDBJ databases">
        <title>Paenibacillus sp. nov. sp. isolated from soil.</title>
        <authorList>
            <person name="Kim J."/>
            <person name="Jeong S.E."/>
            <person name="Jung H.S."/>
            <person name="Jeon C.O."/>
        </authorList>
    </citation>
    <scope>NUCLEOTIDE SEQUENCE [LARGE SCALE GENOMIC DNA]</scope>
    <source>
        <strain evidence="5 6">5J-6</strain>
    </source>
</reference>
<comment type="function">
    <text evidence="4">Acts as an anti-CsrA protein, binds CsrA and prevents it from repressing translation of its target genes, one of which is flagellin. Binds to flagellin and participates in the assembly of the flagellum.</text>
</comment>
<comment type="caution">
    <text evidence="5">The sequence shown here is derived from an EMBL/GenBank/DDBJ whole genome shotgun (WGS) entry which is preliminary data.</text>
</comment>
<dbReference type="HAMAP" id="MF_01185">
    <property type="entry name" value="FliW"/>
    <property type="match status" value="1"/>
</dbReference>
<evidence type="ECO:0000313" key="6">
    <source>
        <dbReference type="Proteomes" id="UP000481087"/>
    </source>
</evidence>
<dbReference type="Proteomes" id="UP000481087">
    <property type="component" value="Unassembled WGS sequence"/>
</dbReference>
<evidence type="ECO:0000256" key="4">
    <source>
        <dbReference type="HAMAP-Rule" id="MF_01185"/>
    </source>
</evidence>
<dbReference type="SUPFAM" id="SSF141457">
    <property type="entry name" value="BH3618-like"/>
    <property type="match status" value="1"/>
</dbReference>
<dbReference type="RefSeq" id="WP_161410097.1">
    <property type="nucleotide sequence ID" value="NZ_WTUZ01000035.1"/>
</dbReference>
<dbReference type="PANTHER" id="PTHR39190">
    <property type="entry name" value="FLAGELLAR ASSEMBLY FACTOR FLIW"/>
    <property type="match status" value="1"/>
</dbReference>
<dbReference type="Gene3D" id="2.30.290.10">
    <property type="entry name" value="BH3618-like"/>
    <property type="match status" value="1"/>
</dbReference>
<evidence type="ECO:0000256" key="2">
    <source>
        <dbReference type="ARBA" id="ARBA00022795"/>
    </source>
</evidence>
<organism evidence="5 6">
    <name type="scientific">Paenibacillus silvestris</name>
    <dbReference type="NCBI Taxonomy" id="2606219"/>
    <lineage>
        <taxon>Bacteria</taxon>
        <taxon>Bacillati</taxon>
        <taxon>Bacillota</taxon>
        <taxon>Bacilli</taxon>
        <taxon>Bacillales</taxon>
        <taxon>Paenibacillaceae</taxon>
        <taxon>Paenibacillus</taxon>
    </lineage>
</organism>
<gene>
    <name evidence="4" type="primary">fliW</name>
    <name evidence="5" type="ORF">GQF01_27115</name>
</gene>